<proteinExistence type="predicted"/>
<comment type="caution">
    <text evidence="2">The sequence shown here is derived from an EMBL/GenBank/DDBJ whole genome shotgun (WGS) entry which is preliminary data.</text>
</comment>
<dbReference type="Gene3D" id="1.10.1200.10">
    <property type="entry name" value="ACP-like"/>
    <property type="match status" value="1"/>
</dbReference>
<protein>
    <submittedName>
        <fullName evidence="2">Acyl carrier protein</fullName>
    </submittedName>
</protein>
<name>A0ABV3FR77_9NOCA</name>
<reference evidence="2 3" key="1">
    <citation type="submission" date="2024-06" db="EMBL/GenBank/DDBJ databases">
        <title>The Natural Products Discovery Center: Release of the First 8490 Sequenced Strains for Exploring Actinobacteria Biosynthetic Diversity.</title>
        <authorList>
            <person name="Kalkreuter E."/>
            <person name="Kautsar S.A."/>
            <person name="Yang D."/>
            <person name="Bader C.D."/>
            <person name="Teijaro C.N."/>
            <person name="Fluegel L."/>
            <person name="Davis C.M."/>
            <person name="Simpson J.R."/>
            <person name="Lauterbach L."/>
            <person name="Steele A.D."/>
            <person name="Gui C."/>
            <person name="Meng S."/>
            <person name="Li G."/>
            <person name="Viehrig K."/>
            <person name="Ye F."/>
            <person name="Su P."/>
            <person name="Kiefer A.F."/>
            <person name="Nichols A."/>
            <person name="Cepeda A.J."/>
            <person name="Yan W."/>
            <person name="Fan B."/>
            <person name="Jiang Y."/>
            <person name="Adhikari A."/>
            <person name="Zheng C.-J."/>
            <person name="Schuster L."/>
            <person name="Cowan T.M."/>
            <person name="Smanski M.J."/>
            <person name="Chevrette M.G."/>
            <person name="De Carvalho L.P.S."/>
            <person name="Shen B."/>
        </authorList>
    </citation>
    <scope>NUCLEOTIDE SEQUENCE [LARGE SCALE GENOMIC DNA]</scope>
    <source>
        <strain evidence="2 3">NPDC050403</strain>
    </source>
</reference>
<dbReference type="InterPro" id="IPR009081">
    <property type="entry name" value="PP-bd_ACP"/>
</dbReference>
<dbReference type="SUPFAM" id="SSF47336">
    <property type="entry name" value="ACP-like"/>
    <property type="match status" value="1"/>
</dbReference>
<organism evidence="2 3">
    <name type="scientific">Nocardia aurea</name>
    <dbReference type="NCBI Taxonomy" id="2144174"/>
    <lineage>
        <taxon>Bacteria</taxon>
        <taxon>Bacillati</taxon>
        <taxon>Actinomycetota</taxon>
        <taxon>Actinomycetes</taxon>
        <taxon>Mycobacteriales</taxon>
        <taxon>Nocardiaceae</taxon>
        <taxon>Nocardia</taxon>
    </lineage>
</organism>
<gene>
    <name evidence="2" type="ORF">AB0I48_10235</name>
</gene>
<feature type="domain" description="Carrier" evidence="1">
    <location>
        <begin position="4"/>
        <end position="82"/>
    </location>
</feature>
<dbReference type="RefSeq" id="WP_109525837.1">
    <property type="nucleotide sequence ID" value="NZ_JBEXKW010000015.1"/>
</dbReference>
<keyword evidence="3" id="KW-1185">Reference proteome</keyword>
<dbReference type="InterPro" id="IPR036736">
    <property type="entry name" value="ACP-like_sf"/>
</dbReference>
<sequence>MSVQVGVTELKDILREAAGEDESVDLEGDVLDADFADLGYDSLALLEAAAVISRRYGVKLSDDELENITTPRQLLTHLQNGLSAAAGA</sequence>
<evidence type="ECO:0000313" key="2">
    <source>
        <dbReference type="EMBL" id="MEV0707931.1"/>
    </source>
</evidence>
<accession>A0ABV3FR77</accession>
<dbReference type="Pfam" id="PF00550">
    <property type="entry name" value="PP-binding"/>
    <property type="match status" value="1"/>
</dbReference>
<evidence type="ECO:0000259" key="1">
    <source>
        <dbReference type="PROSITE" id="PS50075"/>
    </source>
</evidence>
<dbReference type="EMBL" id="JBFAKC010000004">
    <property type="protein sequence ID" value="MEV0707931.1"/>
    <property type="molecule type" value="Genomic_DNA"/>
</dbReference>
<evidence type="ECO:0000313" key="3">
    <source>
        <dbReference type="Proteomes" id="UP001551695"/>
    </source>
</evidence>
<dbReference type="Proteomes" id="UP001551695">
    <property type="component" value="Unassembled WGS sequence"/>
</dbReference>
<dbReference type="PROSITE" id="PS50075">
    <property type="entry name" value="CARRIER"/>
    <property type="match status" value="1"/>
</dbReference>